<feature type="compositionally biased region" description="Low complexity" evidence="4">
    <location>
        <begin position="568"/>
        <end position="582"/>
    </location>
</feature>
<dbReference type="GO" id="GO:0016746">
    <property type="term" value="F:acyltransferase activity"/>
    <property type="evidence" value="ECO:0007669"/>
    <property type="project" value="UniProtKB-KW"/>
</dbReference>
<feature type="compositionally biased region" description="Polar residues" evidence="4">
    <location>
        <begin position="517"/>
        <end position="545"/>
    </location>
</feature>
<dbReference type="AlphaFoldDB" id="A0A6A6GZF4"/>
<sequence>MAPNVAGLSMSQSNGGNHPSGPAKHGPKTQAERAFQVASTFLSGSFAISASQFLGAPLKLVDPGFYKSYMNQTKESFAILVTTMTQWWSPTIVRVSGDSSMRGQLYRLKDGTLKCNFANHLVLMANHQLYTDWLYLWWIAYTNNMHGRIFIILKESIKKIPIFGWAAQFYNFIFLSRNWETDRPQMERQLRNLNKPSDPMWLVIFPEGTNLSKTTREASKRWADKNGLEDMKHQLLPRSTGLQFCLQELRTTTSWLYDCTIGYEGIPKGEYGQDIYTLRSSFFEGRPPKSVNMHWRRFYIPDIPIDDKRKFEVWLRNRWREKDYLLEHFYRTGRFPADEKWILKEGSVNSSNSGASRIAPFIETEIKTKNLNEFVSIFEPITALMMGLYLLEGGASKLPITNKDGSAPKSGQPLSIMDILTPKKDMTPEEARKLITNGPAAPQAPKIEKAPKNVPKTTEKKDFASSAARNGPSGPSSTSQMKLDHALAVARGKPVGSIGSSPAQTRRRTSISTLSSGPSYSTFTMGGTRTPSVRSPTVTSATSASKVAPSTRGPSVKSAAMSTGASKTPVAQPGQAPQTQGPSEVPTVTLDPEVLKRLQAEQMARKSAVQKAPTTGPPKLSSPPSRPQATKPPKLQTRSSKLNVPASQQSKAGPGKSLAAIAGAAKPITVDPTMLAKLQSAQQNQAAFQSTKERVQVQSKTGPQTITVDPAILEKMKVAQNTIGT</sequence>
<dbReference type="PANTHER" id="PTHR10983:SF16">
    <property type="entry name" value="LYSOCARDIOLIPIN ACYLTRANSFERASE 1"/>
    <property type="match status" value="1"/>
</dbReference>
<dbReference type="InterPro" id="IPR002123">
    <property type="entry name" value="Plipid/glycerol_acylTrfase"/>
</dbReference>
<dbReference type="SUPFAM" id="SSF69593">
    <property type="entry name" value="Glycerol-3-phosphate (1)-acyltransferase"/>
    <property type="match status" value="1"/>
</dbReference>
<feature type="compositionally biased region" description="Basic and acidic residues" evidence="4">
    <location>
        <begin position="446"/>
        <end position="463"/>
    </location>
</feature>
<feature type="compositionally biased region" description="Polar residues" evidence="4">
    <location>
        <begin position="636"/>
        <end position="651"/>
    </location>
</feature>
<dbReference type="Proteomes" id="UP000800092">
    <property type="component" value="Unassembled WGS sequence"/>
</dbReference>
<dbReference type="Pfam" id="PF01553">
    <property type="entry name" value="Acyltransferase"/>
    <property type="match status" value="1"/>
</dbReference>
<accession>A0A6A6GZF4</accession>
<dbReference type="Pfam" id="PF16076">
    <property type="entry name" value="Acyltransf_C"/>
    <property type="match status" value="1"/>
</dbReference>
<comment type="similarity">
    <text evidence="1">Belongs to the 1-acyl-sn-glycerol-3-phosphate acyltransferase family.</text>
</comment>
<feature type="region of interest" description="Disordered" evidence="4">
    <location>
        <begin position="1"/>
        <end position="29"/>
    </location>
</feature>
<protein>
    <submittedName>
        <fullName evidence="6">Acyltransferase-domain-containing protein</fullName>
    </submittedName>
</protein>
<dbReference type="CDD" id="cd07990">
    <property type="entry name" value="LPLAT_LCLAT1-like"/>
    <property type="match status" value="1"/>
</dbReference>
<dbReference type="PANTHER" id="PTHR10983">
    <property type="entry name" value="1-ACYLGLYCEROL-3-PHOSPHATE ACYLTRANSFERASE-RELATED"/>
    <property type="match status" value="1"/>
</dbReference>
<organism evidence="6 7">
    <name type="scientific">Viridothelium virens</name>
    <name type="common">Speckled blister lichen</name>
    <name type="synonym">Trypethelium virens</name>
    <dbReference type="NCBI Taxonomy" id="1048519"/>
    <lineage>
        <taxon>Eukaryota</taxon>
        <taxon>Fungi</taxon>
        <taxon>Dikarya</taxon>
        <taxon>Ascomycota</taxon>
        <taxon>Pezizomycotina</taxon>
        <taxon>Dothideomycetes</taxon>
        <taxon>Dothideomycetes incertae sedis</taxon>
        <taxon>Trypetheliales</taxon>
        <taxon>Trypetheliaceae</taxon>
        <taxon>Viridothelium</taxon>
    </lineage>
</organism>
<dbReference type="GO" id="GO:0036149">
    <property type="term" value="P:phosphatidylinositol acyl-chain remodeling"/>
    <property type="evidence" value="ECO:0007669"/>
    <property type="project" value="TreeGrafter"/>
</dbReference>
<feature type="region of interest" description="Disordered" evidence="4">
    <location>
        <begin position="436"/>
        <end position="658"/>
    </location>
</feature>
<feature type="domain" description="Phospholipid/glycerol acyltransferase" evidence="5">
    <location>
        <begin position="121"/>
        <end position="243"/>
    </location>
</feature>
<reference evidence="6" key="1">
    <citation type="journal article" date="2020" name="Stud. Mycol.">
        <title>101 Dothideomycetes genomes: a test case for predicting lifestyles and emergence of pathogens.</title>
        <authorList>
            <person name="Haridas S."/>
            <person name="Albert R."/>
            <person name="Binder M."/>
            <person name="Bloem J."/>
            <person name="Labutti K."/>
            <person name="Salamov A."/>
            <person name="Andreopoulos B."/>
            <person name="Baker S."/>
            <person name="Barry K."/>
            <person name="Bills G."/>
            <person name="Bluhm B."/>
            <person name="Cannon C."/>
            <person name="Castanera R."/>
            <person name="Culley D."/>
            <person name="Daum C."/>
            <person name="Ezra D."/>
            <person name="Gonzalez J."/>
            <person name="Henrissat B."/>
            <person name="Kuo A."/>
            <person name="Liang C."/>
            <person name="Lipzen A."/>
            <person name="Lutzoni F."/>
            <person name="Magnuson J."/>
            <person name="Mondo S."/>
            <person name="Nolan M."/>
            <person name="Ohm R."/>
            <person name="Pangilinan J."/>
            <person name="Park H.-J."/>
            <person name="Ramirez L."/>
            <person name="Alfaro M."/>
            <person name="Sun H."/>
            <person name="Tritt A."/>
            <person name="Yoshinaga Y."/>
            <person name="Zwiers L.-H."/>
            <person name="Turgeon B."/>
            <person name="Goodwin S."/>
            <person name="Spatafora J."/>
            <person name="Crous P."/>
            <person name="Grigoriev I."/>
        </authorList>
    </citation>
    <scope>NUCLEOTIDE SEQUENCE</scope>
    <source>
        <strain evidence="6">Tuck. ex Michener</strain>
    </source>
</reference>
<dbReference type="InterPro" id="IPR032098">
    <property type="entry name" value="Acyltransf_C"/>
</dbReference>
<proteinExistence type="inferred from homology"/>
<evidence type="ECO:0000259" key="5">
    <source>
        <dbReference type="SMART" id="SM00563"/>
    </source>
</evidence>
<dbReference type="EMBL" id="ML991830">
    <property type="protein sequence ID" value="KAF2231206.1"/>
    <property type="molecule type" value="Genomic_DNA"/>
</dbReference>
<dbReference type="GO" id="GO:0005783">
    <property type="term" value="C:endoplasmic reticulum"/>
    <property type="evidence" value="ECO:0007669"/>
    <property type="project" value="TreeGrafter"/>
</dbReference>
<evidence type="ECO:0000256" key="1">
    <source>
        <dbReference type="ARBA" id="ARBA00008655"/>
    </source>
</evidence>
<evidence type="ECO:0000256" key="3">
    <source>
        <dbReference type="ARBA" id="ARBA00023315"/>
    </source>
</evidence>
<keyword evidence="7" id="KW-1185">Reference proteome</keyword>
<evidence type="ECO:0000256" key="2">
    <source>
        <dbReference type="ARBA" id="ARBA00022679"/>
    </source>
</evidence>
<evidence type="ECO:0000313" key="7">
    <source>
        <dbReference type="Proteomes" id="UP000800092"/>
    </source>
</evidence>
<evidence type="ECO:0000256" key="4">
    <source>
        <dbReference type="SAM" id="MobiDB-lite"/>
    </source>
</evidence>
<evidence type="ECO:0000313" key="6">
    <source>
        <dbReference type="EMBL" id="KAF2231206.1"/>
    </source>
</evidence>
<keyword evidence="2 6" id="KW-0808">Transferase</keyword>
<gene>
    <name evidence="6" type="ORF">EV356DRAFT_535771</name>
</gene>
<dbReference type="SMART" id="SM00563">
    <property type="entry name" value="PlsC"/>
    <property type="match status" value="1"/>
</dbReference>
<name>A0A6A6GZF4_VIRVR</name>
<dbReference type="OrthoDB" id="189226at2759"/>
<keyword evidence="3 6" id="KW-0012">Acyltransferase</keyword>